<dbReference type="PANTHER" id="PTHR21055:SF3">
    <property type="entry name" value="PROTEIN PHOSPHATASE 1 REGULATORY SUBUNIT 36"/>
    <property type="match status" value="1"/>
</dbReference>
<proteinExistence type="predicted"/>
<dbReference type="Pfam" id="PF14895">
    <property type="entry name" value="PPPI_inhib"/>
    <property type="match status" value="1"/>
</dbReference>
<organism evidence="1 2">
    <name type="scientific">Chiloscyllium punctatum</name>
    <name type="common">Brownbanded bambooshark</name>
    <name type="synonym">Hemiscyllium punctatum</name>
    <dbReference type="NCBI Taxonomy" id="137246"/>
    <lineage>
        <taxon>Eukaryota</taxon>
        <taxon>Metazoa</taxon>
        <taxon>Chordata</taxon>
        <taxon>Craniata</taxon>
        <taxon>Vertebrata</taxon>
        <taxon>Chondrichthyes</taxon>
        <taxon>Elasmobranchii</taxon>
        <taxon>Galeomorphii</taxon>
        <taxon>Galeoidea</taxon>
        <taxon>Orectolobiformes</taxon>
        <taxon>Hemiscylliidae</taxon>
        <taxon>Chiloscyllium</taxon>
    </lineage>
</organism>
<evidence type="ECO:0000313" key="1">
    <source>
        <dbReference type="EMBL" id="GCC38307.1"/>
    </source>
</evidence>
<comment type="caution">
    <text evidence="1">The sequence shown here is derived from an EMBL/GenBank/DDBJ whole genome shotgun (WGS) entry which is preliminary data.</text>
</comment>
<dbReference type="EMBL" id="BEZZ01001157">
    <property type="protein sequence ID" value="GCC38307.1"/>
    <property type="molecule type" value="Genomic_DNA"/>
</dbReference>
<sequence length="199" mass="22362">LIAAVPAHWVWKDDTNTLELVSKALMIPETKDKKSISKVRNLLDPFDQDFEKSKVVITRHSIALLKKALSAGKIQGTAIELPKTETRQSPNVTLEDVKKAAVHLLKGNDSLRISPLFQQMLGAHHLNKFLTILLNYFSAFLSKYELESKTSNFMTAMEQIEIAEAITKMDLARKLMAQIYCKMLLGLGMAKQHHMACGK</sequence>
<gene>
    <name evidence="1" type="ORF">chiPu_0016821</name>
</gene>
<reference evidence="1 2" key="1">
    <citation type="journal article" date="2018" name="Nat. Ecol. Evol.">
        <title>Shark genomes provide insights into elasmobranch evolution and the origin of vertebrates.</title>
        <authorList>
            <person name="Hara Y"/>
            <person name="Yamaguchi K"/>
            <person name="Onimaru K"/>
            <person name="Kadota M"/>
            <person name="Koyanagi M"/>
            <person name="Keeley SD"/>
            <person name="Tatsumi K"/>
            <person name="Tanaka K"/>
            <person name="Motone F"/>
            <person name="Kageyama Y"/>
            <person name="Nozu R"/>
            <person name="Adachi N"/>
            <person name="Nishimura O"/>
            <person name="Nakagawa R"/>
            <person name="Tanegashima C"/>
            <person name="Kiyatake I"/>
            <person name="Matsumoto R"/>
            <person name="Murakumo K"/>
            <person name="Nishida K"/>
            <person name="Terakita A"/>
            <person name="Kuratani S"/>
            <person name="Sato K"/>
            <person name="Hyodo S Kuraku.S."/>
        </authorList>
    </citation>
    <scope>NUCLEOTIDE SEQUENCE [LARGE SCALE GENOMIC DNA]</scope>
</reference>
<dbReference type="OMA" id="KQHHMAC"/>
<dbReference type="AlphaFoldDB" id="A0A401T6S4"/>
<name>A0A401T6S4_CHIPU</name>
<dbReference type="GO" id="GO:0019902">
    <property type="term" value="F:phosphatase binding"/>
    <property type="evidence" value="ECO:0007669"/>
    <property type="project" value="InterPro"/>
</dbReference>
<dbReference type="Proteomes" id="UP000287033">
    <property type="component" value="Unassembled WGS sequence"/>
</dbReference>
<evidence type="ECO:0000313" key="2">
    <source>
        <dbReference type="Proteomes" id="UP000287033"/>
    </source>
</evidence>
<protein>
    <submittedName>
        <fullName evidence="1">Uncharacterized protein</fullName>
    </submittedName>
</protein>
<dbReference type="OrthoDB" id="6724830at2759"/>
<keyword evidence="2" id="KW-1185">Reference proteome</keyword>
<dbReference type="InterPro" id="IPR026142">
    <property type="entry name" value="Pro_pase_1_reg_su_36"/>
</dbReference>
<feature type="non-terminal residue" evidence="1">
    <location>
        <position position="1"/>
    </location>
</feature>
<accession>A0A401T6S4</accession>
<dbReference type="PANTHER" id="PTHR21055">
    <property type="entry name" value="PROTEIN PHOSPHATASE 1 REGULATORY SUBUNIT 36"/>
    <property type="match status" value="1"/>
</dbReference>